<feature type="compositionally biased region" description="Basic and acidic residues" evidence="1">
    <location>
        <begin position="66"/>
        <end position="94"/>
    </location>
</feature>
<evidence type="ECO:0000313" key="3">
    <source>
        <dbReference type="Proteomes" id="UP000248405"/>
    </source>
</evidence>
<dbReference type="EMBL" id="KZ821614">
    <property type="protein sequence ID" value="PYH74847.1"/>
    <property type="molecule type" value="Genomic_DNA"/>
</dbReference>
<dbReference type="OrthoDB" id="5402729at2759"/>
<feature type="compositionally biased region" description="Polar residues" evidence="1">
    <location>
        <begin position="50"/>
        <end position="59"/>
    </location>
</feature>
<dbReference type="GeneID" id="37215034"/>
<protein>
    <submittedName>
        <fullName evidence="2">Uncharacterized protein</fullName>
    </submittedName>
</protein>
<dbReference type="Proteomes" id="UP000248405">
    <property type="component" value="Unassembled WGS sequence"/>
</dbReference>
<feature type="region of interest" description="Disordered" evidence="1">
    <location>
        <begin position="1"/>
        <end position="150"/>
    </location>
</feature>
<dbReference type="AlphaFoldDB" id="A0A319BQV4"/>
<sequence>MPKGTPQASHEAMQKKATGKDLNTIHDQKTQLGTYQAATPLVRQRRKNTQHNNKPTNTADMVAHTHQADTRRTKNCNDTRDDERPPNSVKKETNQKSTTPPNPPKKTCKHRRDAVKFAKNRQKAKNKKHASAAVNHSDSEWEPETPHRPN</sequence>
<feature type="compositionally biased region" description="Basic residues" evidence="1">
    <location>
        <begin position="106"/>
        <end position="130"/>
    </location>
</feature>
<gene>
    <name evidence="2" type="ORF">BO88DRAFT_448642</name>
</gene>
<dbReference type="RefSeq" id="XP_025568641.1">
    <property type="nucleotide sequence ID" value="XM_025710442.1"/>
</dbReference>
<proteinExistence type="predicted"/>
<evidence type="ECO:0000256" key="1">
    <source>
        <dbReference type="SAM" id="MobiDB-lite"/>
    </source>
</evidence>
<organism evidence="2 3">
    <name type="scientific">Aspergillus vadensis (strain CBS 113365 / IMI 142717 / IBT 24658)</name>
    <dbReference type="NCBI Taxonomy" id="1448311"/>
    <lineage>
        <taxon>Eukaryota</taxon>
        <taxon>Fungi</taxon>
        <taxon>Dikarya</taxon>
        <taxon>Ascomycota</taxon>
        <taxon>Pezizomycotina</taxon>
        <taxon>Eurotiomycetes</taxon>
        <taxon>Eurotiomycetidae</taxon>
        <taxon>Eurotiales</taxon>
        <taxon>Aspergillaceae</taxon>
        <taxon>Aspergillus</taxon>
        <taxon>Aspergillus subgen. Circumdati</taxon>
    </lineage>
</organism>
<accession>A0A319BQV4</accession>
<keyword evidence="3" id="KW-1185">Reference proteome</keyword>
<name>A0A319BQV4_ASPVC</name>
<reference evidence="2" key="1">
    <citation type="submission" date="2016-12" db="EMBL/GenBank/DDBJ databases">
        <title>The genomes of Aspergillus section Nigri reveals drivers in fungal speciation.</title>
        <authorList>
            <consortium name="DOE Joint Genome Institute"/>
            <person name="Vesth T.C."/>
            <person name="Nybo J."/>
            <person name="Theobald S."/>
            <person name="Brandl J."/>
            <person name="Frisvad J.C."/>
            <person name="Nielsen K.F."/>
            <person name="Lyhne E.K."/>
            <person name="Kogle M.E."/>
            <person name="Kuo A."/>
            <person name="Riley R."/>
            <person name="Clum A."/>
            <person name="Nolan M."/>
            <person name="Lipzen A."/>
            <person name="Salamov A."/>
            <person name="Henrissat B."/>
            <person name="Wiebenga A."/>
            <person name="De Vries R.P."/>
            <person name="Grigoriev I.V."/>
            <person name="Mortensen U.H."/>
            <person name="Andersen M.R."/>
            <person name="Baker S.E."/>
        </authorList>
    </citation>
    <scope>NUCLEOTIDE SEQUENCE [LARGE SCALE GENOMIC DNA]</scope>
    <source>
        <strain evidence="2">CBS 113365</strain>
    </source>
</reference>
<evidence type="ECO:0000313" key="2">
    <source>
        <dbReference type="EMBL" id="PYH74847.1"/>
    </source>
</evidence>